<keyword evidence="3 7" id="KW-0812">Transmembrane</keyword>
<protein>
    <recommendedName>
        <fullName evidence="7">Dolichol-phosphate mannosyltransferase subunit 3</fullName>
    </recommendedName>
</protein>
<evidence type="ECO:0000256" key="2">
    <source>
        <dbReference type="ARBA" id="ARBA00010430"/>
    </source>
</evidence>
<feature type="transmembrane region" description="Helical" evidence="7">
    <location>
        <begin position="44"/>
        <end position="65"/>
    </location>
</feature>
<reference evidence="8 9" key="1">
    <citation type="journal article" date="2019" name="Sci. Rep.">
        <title>Comparative genomics of chytrid fungi reveal insights into the obligate biotrophic and pathogenic lifestyle of Synchytrium endobioticum.</title>
        <authorList>
            <person name="van de Vossenberg B.T.L.H."/>
            <person name="Warris S."/>
            <person name="Nguyen H.D.T."/>
            <person name="van Gent-Pelzer M.P.E."/>
            <person name="Joly D.L."/>
            <person name="van de Geest H.C."/>
            <person name="Bonants P.J.M."/>
            <person name="Smith D.S."/>
            <person name="Levesque C.A."/>
            <person name="van der Lee T.A.J."/>
        </authorList>
    </citation>
    <scope>NUCLEOTIDE SEQUENCE [LARGE SCALE GENOMIC DNA]</scope>
    <source>
        <strain evidence="8 9">CBS 675.73</strain>
    </source>
</reference>
<comment type="caution">
    <text evidence="8">The sequence shown here is derived from an EMBL/GenBank/DDBJ whole genome shotgun (WGS) entry which is preliminary data.</text>
</comment>
<dbReference type="AlphaFoldDB" id="A0A507F6V5"/>
<dbReference type="UniPathway" id="UPA00378"/>
<sequence length="96" mass="10328">MGRAQTLALVAGAGTIAWVLLMLHATFLPFLGLPKYVDEVAPVLPLWGLVAFGSYSLASIGYALVTFGDCPEAHLSLMKEITEAKIDLKRRGIQVN</sequence>
<comment type="pathway">
    <text evidence="7">Protein modification; protein glycosylation.</text>
</comment>
<dbReference type="InterPro" id="IPR013174">
    <property type="entry name" value="DPM3"/>
</dbReference>
<dbReference type="Pfam" id="PF08285">
    <property type="entry name" value="DPM3"/>
    <property type="match status" value="1"/>
</dbReference>
<comment type="function">
    <text evidence="7">Stabilizer subunit of the dolichol-phosphate mannose (DPM) synthase complex; tethers catalytic subunit to the ER.</text>
</comment>
<keyword evidence="5 7" id="KW-1133">Transmembrane helix</keyword>
<keyword evidence="4 7" id="KW-0256">Endoplasmic reticulum</keyword>
<keyword evidence="6 7" id="KW-0472">Membrane</keyword>
<name>A0A507F6V5_9FUNG</name>
<keyword evidence="9" id="KW-1185">Reference proteome</keyword>
<comment type="similarity">
    <text evidence="2 7">Belongs to the DPM3 family.</text>
</comment>
<gene>
    <name evidence="8" type="ORF">CcCBS67573_g06197</name>
</gene>
<dbReference type="GO" id="GO:0006506">
    <property type="term" value="P:GPI anchor biosynthetic process"/>
    <property type="evidence" value="ECO:0007669"/>
    <property type="project" value="TreeGrafter"/>
</dbReference>
<dbReference type="OrthoDB" id="2014333at2759"/>
<evidence type="ECO:0000256" key="4">
    <source>
        <dbReference type="ARBA" id="ARBA00022824"/>
    </source>
</evidence>
<evidence type="ECO:0000256" key="7">
    <source>
        <dbReference type="RuleBase" id="RU365085"/>
    </source>
</evidence>
<evidence type="ECO:0000313" key="9">
    <source>
        <dbReference type="Proteomes" id="UP000320333"/>
    </source>
</evidence>
<dbReference type="STRING" id="246404.A0A507F6V5"/>
<comment type="subunit">
    <text evidence="7">Component of the dolichol-phosphate mannose (DPM) synthase complex.</text>
</comment>
<dbReference type="GO" id="GO:0033185">
    <property type="term" value="C:dolichol-phosphate-mannose synthase complex"/>
    <property type="evidence" value="ECO:0007669"/>
    <property type="project" value="TreeGrafter"/>
</dbReference>
<dbReference type="PANTHER" id="PTHR16433:SF0">
    <property type="entry name" value="DOLICHOL-PHOSPHATE MANNOSYLTRANSFERASE SUBUNIT 3"/>
    <property type="match status" value="1"/>
</dbReference>
<feature type="transmembrane region" description="Helical" evidence="7">
    <location>
        <begin position="7"/>
        <end position="32"/>
    </location>
</feature>
<evidence type="ECO:0000313" key="8">
    <source>
        <dbReference type="EMBL" id="TPX71347.1"/>
    </source>
</evidence>
<dbReference type="PANTHER" id="PTHR16433">
    <property type="entry name" value="DOLICHOL-PHOSPHATE MANNOSYLTRANSFERASE SUBUNIT 3"/>
    <property type="match status" value="1"/>
</dbReference>
<evidence type="ECO:0000256" key="1">
    <source>
        <dbReference type="ARBA" id="ARBA00004477"/>
    </source>
</evidence>
<accession>A0A507F6V5</accession>
<dbReference type="EMBL" id="QEAP01000253">
    <property type="protein sequence ID" value="TPX71347.1"/>
    <property type="molecule type" value="Genomic_DNA"/>
</dbReference>
<dbReference type="GO" id="GO:0005789">
    <property type="term" value="C:endoplasmic reticulum membrane"/>
    <property type="evidence" value="ECO:0007669"/>
    <property type="project" value="UniProtKB-SubCell"/>
</dbReference>
<evidence type="ECO:0000256" key="6">
    <source>
        <dbReference type="ARBA" id="ARBA00023136"/>
    </source>
</evidence>
<organism evidence="8 9">
    <name type="scientific">Chytriomyces confervae</name>
    <dbReference type="NCBI Taxonomy" id="246404"/>
    <lineage>
        <taxon>Eukaryota</taxon>
        <taxon>Fungi</taxon>
        <taxon>Fungi incertae sedis</taxon>
        <taxon>Chytridiomycota</taxon>
        <taxon>Chytridiomycota incertae sedis</taxon>
        <taxon>Chytridiomycetes</taxon>
        <taxon>Chytridiales</taxon>
        <taxon>Chytriomycetaceae</taxon>
        <taxon>Chytriomyces</taxon>
    </lineage>
</organism>
<evidence type="ECO:0000256" key="5">
    <source>
        <dbReference type="ARBA" id="ARBA00022989"/>
    </source>
</evidence>
<dbReference type="Proteomes" id="UP000320333">
    <property type="component" value="Unassembled WGS sequence"/>
</dbReference>
<proteinExistence type="inferred from homology"/>
<evidence type="ECO:0000256" key="3">
    <source>
        <dbReference type="ARBA" id="ARBA00022692"/>
    </source>
</evidence>
<comment type="subcellular location">
    <subcellularLocation>
        <location evidence="1 7">Endoplasmic reticulum membrane</location>
        <topology evidence="1 7">Multi-pass membrane protein</topology>
    </subcellularLocation>
</comment>